<feature type="domain" description="Copper amine oxidase-like N-terminal" evidence="1">
    <location>
        <begin position="418"/>
        <end position="505"/>
    </location>
</feature>
<evidence type="ECO:0000259" key="1">
    <source>
        <dbReference type="Pfam" id="PF07833"/>
    </source>
</evidence>
<dbReference type="EMBL" id="VNJJ01000008">
    <property type="protein sequence ID" value="TVX98735.1"/>
    <property type="molecule type" value="Genomic_DNA"/>
</dbReference>
<dbReference type="Pfam" id="PF07833">
    <property type="entry name" value="Cu_amine_oxidN1"/>
    <property type="match status" value="1"/>
</dbReference>
<sequence>MGGNSYMGKRSFKKLGILVCALLLAVIVGCQSVGGVNLNDMLLKQLDVSKQEQSQSFELTFDVNEELLAEEGPDIVKAVNAFKKVALNITESKVDEKGNQWMTGVFTFGKGTIPFTLHIDAKAVRIDVGGAKRSLVFELPDMEQAFSLEGKDAGESRQAIVESVRELMKKVASYFVKGLPNPPVISVDRVTQPIHGESTALTKVHAELNGEQFGELIGVYLDNLVKDREGFKAAVKNVYLWMADMPQEMKEAFGVSDLFDGDADLDEMTDTVTVLLFPKLKEAQKEYKEFRGTDDWKEAFDKGITMKADMYVDDSLHLRKWAMDINIAPAALTVEDSPIRSIKLAASGEIWNVNGKVEVPAVQVPRNALSVEELSDMQSFQIVRLFEEDSAMYDLLKNELHVGDQSFQLSSEWGVPFYVDSKGVAYVPIRSTLKEFGIRLSVPKAAGEIRFYDEATGQSFVLRKGSAKATVNGKSVTLAHKITADANFTYVSADDLFGLLGAEYEITEYEDGELVMDVTREL</sequence>
<dbReference type="Gene3D" id="3.30.457.10">
    <property type="entry name" value="Copper amine oxidase-like, N-terminal domain"/>
    <property type="match status" value="1"/>
</dbReference>
<dbReference type="Proteomes" id="UP000316330">
    <property type="component" value="Unassembled WGS sequence"/>
</dbReference>
<comment type="caution">
    <text evidence="2">The sequence shown here is derived from an EMBL/GenBank/DDBJ whole genome shotgun (WGS) entry which is preliminary data.</text>
</comment>
<proteinExistence type="predicted"/>
<protein>
    <recommendedName>
        <fullName evidence="1">Copper amine oxidase-like N-terminal domain-containing protein</fullName>
    </recommendedName>
</protein>
<dbReference type="OrthoDB" id="2811497at2"/>
<organism evidence="2 3">
    <name type="scientific">Cohnella terricola</name>
    <dbReference type="NCBI Taxonomy" id="1289167"/>
    <lineage>
        <taxon>Bacteria</taxon>
        <taxon>Bacillati</taxon>
        <taxon>Bacillota</taxon>
        <taxon>Bacilli</taxon>
        <taxon>Bacillales</taxon>
        <taxon>Paenibacillaceae</taxon>
        <taxon>Cohnella</taxon>
    </lineage>
</organism>
<evidence type="ECO:0000313" key="2">
    <source>
        <dbReference type="EMBL" id="TVX98735.1"/>
    </source>
</evidence>
<keyword evidence="3" id="KW-1185">Reference proteome</keyword>
<name>A0A559JFU2_9BACL</name>
<dbReference type="InterPro" id="IPR012854">
    <property type="entry name" value="Cu_amine_oxidase-like_N"/>
</dbReference>
<reference evidence="2 3" key="1">
    <citation type="submission" date="2019-07" db="EMBL/GenBank/DDBJ databases">
        <authorList>
            <person name="Kim J."/>
        </authorList>
    </citation>
    <scope>NUCLEOTIDE SEQUENCE [LARGE SCALE GENOMIC DNA]</scope>
    <source>
        <strain evidence="2 3">G13</strain>
    </source>
</reference>
<dbReference type="SUPFAM" id="SSF55383">
    <property type="entry name" value="Copper amine oxidase, domain N"/>
    <property type="match status" value="1"/>
</dbReference>
<evidence type="ECO:0000313" key="3">
    <source>
        <dbReference type="Proteomes" id="UP000316330"/>
    </source>
</evidence>
<gene>
    <name evidence="2" type="ORF">FPZ45_15680</name>
</gene>
<dbReference type="AlphaFoldDB" id="A0A559JFU2"/>
<dbReference type="InterPro" id="IPR036582">
    <property type="entry name" value="Mao_N_sf"/>
</dbReference>
<accession>A0A559JFU2</accession>